<evidence type="ECO:0000256" key="4">
    <source>
        <dbReference type="ARBA" id="ARBA00022475"/>
    </source>
</evidence>
<evidence type="ECO:0000256" key="13">
    <source>
        <dbReference type="ARBA" id="ARBA00023136"/>
    </source>
</evidence>
<dbReference type="InterPro" id="IPR036890">
    <property type="entry name" value="HATPase_C_sf"/>
</dbReference>
<feature type="domain" description="Signal transduction histidine kinase internal region" evidence="15">
    <location>
        <begin position="389"/>
        <end position="467"/>
    </location>
</feature>
<keyword evidence="7 14" id="KW-0812">Transmembrane</keyword>
<proteinExistence type="predicted"/>
<dbReference type="Pfam" id="PF06580">
    <property type="entry name" value="His_kinase"/>
    <property type="match status" value="1"/>
</dbReference>
<protein>
    <recommendedName>
        <fullName evidence="3">histidine kinase</fullName>
        <ecNumber evidence="3">2.7.13.3</ecNumber>
    </recommendedName>
</protein>
<evidence type="ECO:0000256" key="10">
    <source>
        <dbReference type="ARBA" id="ARBA00022840"/>
    </source>
</evidence>
<dbReference type="Gene3D" id="3.30.450.40">
    <property type="match status" value="1"/>
</dbReference>
<dbReference type="EMBL" id="FXXI01000004">
    <property type="protein sequence ID" value="SMS01385.1"/>
    <property type="molecule type" value="Genomic_DNA"/>
</dbReference>
<keyword evidence="9 17" id="KW-0418">Kinase</keyword>
<evidence type="ECO:0000256" key="9">
    <source>
        <dbReference type="ARBA" id="ARBA00022777"/>
    </source>
</evidence>
<name>A0A1Y6IUQ0_9VIBR</name>
<evidence type="ECO:0000256" key="7">
    <source>
        <dbReference type="ARBA" id="ARBA00022692"/>
    </source>
</evidence>
<evidence type="ECO:0000313" key="17">
    <source>
        <dbReference type="EMBL" id="SMS01385.1"/>
    </source>
</evidence>
<evidence type="ECO:0000259" key="16">
    <source>
        <dbReference type="Pfam" id="PF07694"/>
    </source>
</evidence>
<evidence type="ECO:0000256" key="1">
    <source>
        <dbReference type="ARBA" id="ARBA00000085"/>
    </source>
</evidence>
<keyword evidence="4" id="KW-1003">Cell membrane</keyword>
<dbReference type="Proteomes" id="UP000196125">
    <property type="component" value="Unassembled WGS sequence"/>
</dbReference>
<evidence type="ECO:0000256" key="8">
    <source>
        <dbReference type="ARBA" id="ARBA00022741"/>
    </source>
</evidence>
<evidence type="ECO:0000313" key="18">
    <source>
        <dbReference type="Proteomes" id="UP000196125"/>
    </source>
</evidence>
<dbReference type="PANTHER" id="PTHR34220">
    <property type="entry name" value="SENSOR HISTIDINE KINASE YPDA"/>
    <property type="match status" value="1"/>
</dbReference>
<evidence type="ECO:0000256" key="3">
    <source>
        <dbReference type="ARBA" id="ARBA00012438"/>
    </source>
</evidence>
<dbReference type="SUPFAM" id="SSF55781">
    <property type="entry name" value="GAF domain-like"/>
    <property type="match status" value="1"/>
</dbReference>
<feature type="transmembrane region" description="Helical" evidence="14">
    <location>
        <begin position="94"/>
        <end position="114"/>
    </location>
</feature>
<dbReference type="SUPFAM" id="SSF55874">
    <property type="entry name" value="ATPase domain of HSP90 chaperone/DNA topoisomerase II/histidine kinase"/>
    <property type="match status" value="1"/>
</dbReference>
<comment type="catalytic activity">
    <reaction evidence="1">
        <text>ATP + protein L-histidine = ADP + protein N-phospho-L-histidine.</text>
        <dbReference type="EC" id="2.7.13.3"/>
    </reaction>
</comment>
<keyword evidence="13 14" id="KW-0472">Membrane</keyword>
<dbReference type="GO" id="GO:0005886">
    <property type="term" value="C:plasma membrane"/>
    <property type="evidence" value="ECO:0007669"/>
    <property type="project" value="UniProtKB-SubCell"/>
</dbReference>
<feature type="transmembrane region" description="Helical" evidence="14">
    <location>
        <begin position="64"/>
        <end position="82"/>
    </location>
</feature>
<feature type="transmembrane region" description="Helical" evidence="14">
    <location>
        <begin position="188"/>
        <end position="210"/>
    </location>
</feature>
<dbReference type="InterPro" id="IPR010559">
    <property type="entry name" value="Sig_transdc_His_kin_internal"/>
</dbReference>
<dbReference type="AlphaFoldDB" id="A0A1Y6IUQ0"/>
<accession>A0A1Y6IUQ0</accession>
<evidence type="ECO:0000256" key="6">
    <source>
        <dbReference type="ARBA" id="ARBA00022679"/>
    </source>
</evidence>
<dbReference type="GO" id="GO:0000155">
    <property type="term" value="F:phosphorelay sensor kinase activity"/>
    <property type="evidence" value="ECO:0007669"/>
    <property type="project" value="InterPro"/>
</dbReference>
<evidence type="ECO:0000256" key="14">
    <source>
        <dbReference type="SAM" id="Phobius"/>
    </source>
</evidence>
<feature type="domain" description="Signal transduction histidine kinase 5TM receptor LytS transmembrane region" evidence="16">
    <location>
        <begin position="48"/>
        <end position="216"/>
    </location>
</feature>
<comment type="subcellular location">
    <subcellularLocation>
        <location evidence="2">Cell membrane</location>
        <topology evidence="2">Multi-pass membrane protein</topology>
    </subcellularLocation>
</comment>
<evidence type="ECO:0000256" key="12">
    <source>
        <dbReference type="ARBA" id="ARBA00023012"/>
    </source>
</evidence>
<keyword evidence="8" id="KW-0547">Nucleotide-binding</keyword>
<feature type="transmembrane region" description="Helical" evidence="14">
    <location>
        <begin position="21"/>
        <end position="44"/>
    </location>
</feature>
<dbReference type="Pfam" id="PF07694">
    <property type="entry name" value="5TM-5TMR_LYT"/>
    <property type="match status" value="1"/>
</dbReference>
<gene>
    <name evidence="17" type="primary">yehU</name>
    <name evidence="17" type="ORF">VIM7927_02671</name>
</gene>
<evidence type="ECO:0000256" key="2">
    <source>
        <dbReference type="ARBA" id="ARBA00004651"/>
    </source>
</evidence>
<dbReference type="InterPro" id="IPR011620">
    <property type="entry name" value="Sig_transdc_His_kinase_LytS_TM"/>
</dbReference>
<evidence type="ECO:0000256" key="11">
    <source>
        <dbReference type="ARBA" id="ARBA00022989"/>
    </source>
</evidence>
<keyword evidence="6 17" id="KW-0808">Transferase</keyword>
<dbReference type="GO" id="GO:0005524">
    <property type="term" value="F:ATP binding"/>
    <property type="evidence" value="ECO:0007669"/>
    <property type="project" value="UniProtKB-KW"/>
</dbReference>
<dbReference type="EC" id="2.7.13.3" evidence="3"/>
<evidence type="ECO:0000256" key="5">
    <source>
        <dbReference type="ARBA" id="ARBA00022553"/>
    </source>
</evidence>
<dbReference type="PANTHER" id="PTHR34220:SF10">
    <property type="entry name" value="SENSOR HISTIDINE KINASE BTSS"/>
    <property type="match status" value="1"/>
</dbReference>
<dbReference type="Gene3D" id="3.30.565.10">
    <property type="entry name" value="Histidine kinase-like ATPase, C-terminal domain"/>
    <property type="match status" value="1"/>
</dbReference>
<keyword evidence="10" id="KW-0067">ATP-binding</keyword>
<reference evidence="17 18" key="1">
    <citation type="submission" date="2017-05" db="EMBL/GenBank/DDBJ databases">
        <authorList>
            <person name="Song R."/>
            <person name="Chenine A.L."/>
            <person name="Ruprecht R.M."/>
        </authorList>
    </citation>
    <scope>NUCLEOTIDE SEQUENCE [LARGE SCALE GENOMIC DNA]</scope>
    <source>
        <strain evidence="17 18">CECT 7927</strain>
    </source>
</reference>
<feature type="transmembrane region" description="Helical" evidence="14">
    <location>
        <begin position="156"/>
        <end position="182"/>
    </location>
</feature>
<keyword evidence="5" id="KW-0597">Phosphoprotein</keyword>
<keyword evidence="12" id="KW-0902">Two-component regulatory system</keyword>
<evidence type="ECO:0000259" key="15">
    <source>
        <dbReference type="Pfam" id="PF06580"/>
    </source>
</evidence>
<organism evidence="17 18">
    <name type="scientific">Vibrio mangrovi</name>
    <dbReference type="NCBI Taxonomy" id="474394"/>
    <lineage>
        <taxon>Bacteria</taxon>
        <taxon>Pseudomonadati</taxon>
        <taxon>Pseudomonadota</taxon>
        <taxon>Gammaproteobacteria</taxon>
        <taxon>Vibrionales</taxon>
        <taxon>Vibrionaceae</taxon>
        <taxon>Vibrio</taxon>
    </lineage>
</organism>
<feature type="transmembrane region" description="Helical" evidence="14">
    <location>
        <begin position="354"/>
        <end position="376"/>
    </location>
</feature>
<sequence>MHRYFIPDASPKIKRMFTDTFTTMDVILSLLQQMCVYLVLAYMLSKTPLFLPLLNISSRLEHRLSIYVLFSLFCILGTYFGLQINDAIANTRAIGAVMGGLFGGPVVGFAVGLTGGLHRYTLGGFTDLACAISTTTEGLIGGLLHTYLMRRYQRELLFHPGVVFSITLFAEILQMLIILFVAKPYEQAFTLVSTIAAPMIIANSVGAALFMSILQDKKSIYEEYSATFSRKALRIAERSVGLLSDEFTARTAEPVARIVYEETNVGAVSITDREKILAFIGVGDDHHHPNTPISSQKTIESIEKNEIIYLDGYERPYQCSLSPDCKLGSALIIPLRVDDRVVGTIKLYERKRKLFSSINMSMAGGIAQLLSSQILYGEYQQKKNLLSQAEIKLLQAQVNPHFLFNALNTISAIIRTDPHQARALIQHLAHFFRSNLKQNVETVTLAEELSHVNAYLMIEQARFCDRLEVDIQIEPQLLERTVPSFTLQPLVENAIKHGTSNLLDTGRIRIYSKPATHGHLITVEDNAGSYRPSENETHGLGMQIVNKRLVNYFGASSGLKTEVQPEISTKMQFLLPDMT</sequence>
<keyword evidence="11 14" id="KW-1133">Transmembrane helix</keyword>
<dbReference type="GO" id="GO:0071555">
    <property type="term" value="P:cell wall organization"/>
    <property type="evidence" value="ECO:0007669"/>
    <property type="project" value="InterPro"/>
</dbReference>
<feature type="transmembrane region" description="Helical" evidence="14">
    <location>
        <begin position="120"/>
        <end position="144"/>
    </location>
</feature>
<dbReference type="InterPro" id="IPR050640">
    <property type="entry name" value="Bact_2-comp_sensor_kinase"/>
</dbReference>
<dbReference type="InterPro" id="IPR029016">
    <property type="entry name" value="GAF-like_dom_sf"/>
</dbReference>